<sequence>MTFDKRSYQTQNNLYIDIVNKIENAGITMDKQTKFVKLSNIGLDNLELYKKEATGYLDNVCYLYTSKNSSSAFVAMNSTGKVLDFYKFHTSMDKDDIMKKIMELFSDDEATDFKKVFESVKEFTLTDNVVVELPFDNGVFTI</sequence>
<comment type="caution">
    <text evidence="1">The sequence shown here is derived from an EMBL/GenBank/DDBJ whole genome shotgun (WGS) entry which is preliminary data.</text>
</comment>
<evidence type="ECO:0000313" key="2">
    <source>
        <dbReference type="Proteomes" id="UP000196649"/>
    </source>
</evidence>
<evidence type="ECO:0000313" key="1">
    <source>
        <dbReference type="EMBL" id="OWF33047.1"/>
    </source>
</evidence>
<protein>
    <submittedName>
        <fullName evidence="1">Uncharacterized protein</fullName>
    </submittedName>
</protein>
<reference evidence="1 2" key="1">
    <citation type="submission" date="2017-03" db="EMBL/GenBank/DDBJ databases">
        <title>Genome sequence of Lactobacillus kimchii KACC 12383.</title>
        <authorList>
            <person name="Chun J."/>
        </authorList>
    </citation>
    <scope>NUCLEOTIDE SEQUENCE [LARGE SCALE GENOMIC DNA]</scope>
    <source>
        <strain evidence="1 2">KACC 12383</strain>
    </source>
</reference>
<proteinExistence type="predicted"/>
<gene>
    <name evidence="1" type="ORF">LKACC12383_01537</name>
</gene>
<dbReference type="EMBL" id="MXAL01000006">
    <property type="protein sequence ID" value="OWF33047.1"/>
    <property type="molecule type" value="Genomic_DNA"/>
</dbReference>
<accession>A0A210P982</accession>
<dbReference type="AlphaFoldDB" id="A0A210P982"/>
<name>A0A210P982_9LACO</name>
<organism evidence="1 2">
    <name type="scientific">Companilactobacillus kimchii</name>
    <dbReference type="NCBI Taxonomy" id="2801452"/>
    <lineage>
        <taxon>Bacteria</taxon>
        <taxon>Bacillati</taxon>
        <taxon>Bacillota</taxon>
        <taxon>Bacilli</taxon>
        <taxon>Lactobacillales</taxon>
        <taxon>Lactobacillaceae</taxon>
        <taxon>Companilactobacillus</taxon>
    </lineage>
</organism>
<dbReference type="Proteomes" id="UP000196649">
    <property type="component" value="Unassembled WGS sequence"/>
</dbReference>